<gene>
    <name evidence="2" type="ORF">L2111_25135</name>
</gene>
<keyword evidence="2" id="KW-0547">Nucleotide-binding</keyword>
<comment type="caution">
    <text evidence="2">The sequence shown here is derived from an EMBL/GenBank/DDBJ whole genome shotgun (WGS) entry which is preliminary data.</text>
</comment>
<keyword evidence="2" id="KW-0067">ATP-binding</keyword>
<name>A0A9X4GS41_9ENTR</name>
<dbReference type="InterPro" id="IPR003959">
    <property type="entry name" value="ATPase_AAA_core"/>
</dbReference>
<protein>
    <submittedName>
        <fullName evidence="2">ATP-binding protein</fullName>
    </submittedName>
</protein>
<dbReference type="Proteomes" id="UP001147005">
    <property type="component" value="Unassembled WGS sequence"/>
</dbReference>
<dbReference type="InterPro" id="IPR027417">
    <property type="entry name" value="P-loop_NTPase"/>
</dbReference>
<dbReference type="RefSeq" id="WP_192474193.1">
    <property type="nucleotide sequence ID" value="NZ_CP101062.1"/>
</dbReference>
<dbReference type="Pfam" id="PF13304">
    <property type="entry name" value="AAA_21"/>
    <property type="match status" value="1"/>
</dbReference>
<feature type="domain" description="ATPase AAA-type core" evidence="1">
    <location>
        <begin position="47"/>
        <end position="374"/>
    </location>
</feature>
<reference evidence="2" key="1">
    <citation type="submission" date="2022-01" db="EMBL/GenBank/DDBJ databases">
        <title>Genetic Characterization of Carbapenem-resistant Citrobacter spp. from China: a multicenter study.</title>
        <authorList>
            <person name="Ye L."/>
        </authorList>
    </citation>
    <scope>NUCLEOTIDE SEQUENCE</scope>
    <source>
        <strain evidence="2">IR5432</strain>
    </source>
</reference>
<sequence length="425" mass="48745">MSSVLWYQVKNFGSFGEEGGYVDLTTTSKDKHRDLWYNNGNHNINIVTAIMGANGSGKTTLIKPIPYLNYLFWRIPEKNTDDLFLNFNRFSASPTVIDISFLLDGKEYTYKLSACPLMIFLEELYVKNSRNQKTYVFKREITEASLATVTGFYEKEYDKDEFDEENILDKIKYSYSVKESLFTLTNKDVERVAPNCVLISEARRLNDPLATNIAKSFRCLANVNFIGRFTRNDSDLSTIAGRLYRRPQRFEIIKSILKKWDLGLNDVRLKKNETIDDDGKNKVKYSLYGVHVNKEGEEIELPFIFESAGTKNALIRLNDIMLSIENGNPCVIDELGDDLHPHMIKPILELFIDPEINSKKSQLIFTCHRPELINYLGKYRIVICEKKQNESESFRLDEFPSSDARVADNLAAKYLAGAFGGVPDL</sequence>
<dbReference type="Gene3D" id="3.40.50.300">
    <property type="entry name" value="P-loop containing nucleotide triphosphate hydrolases"/>
    <property type="match status" value="1"/>
</dbReference>
<organism evidence="2 3">
    <name type="scientific">Citrobacter portucalensis</name>
    <dbReference type="NCBI Taxonomy" id="1639133"/>
    <lineage>
        <taxon>Bacteria</taxon>
        <taxon>Pseudomonadati</taxon>
        <taxon>Pseudomonadota</taxon>
        <taxon>Gammaproteobacteria</taxon>
        <taxon>Enterobacterales</taxon>
        <taxon>Enterobacteriaceae</taxon>
        <taxon>Citrobacter</taxon>
        <taxon>Citrobacter freundii complex</taxon>
    </lineage>
</organism>
<evidence type="ECO:0000259" key="1">
    <source>
        <dbReference type="Pfam" id="PF13304"/>
    </source>
</evidence>
<evidence type="ECO:0000313" key="2">
    <source>
        <dbReference type="EMBL" id="MDE9621334.1"/>
    </source>
</evidence>
<proteinExistence type="predicted"/>
<dbReference type="GO" id="GO:0005524">
    <property type="term" value="F:ATP binding"/>
    <property type="evidence" value="ECO:0007669"/>
    <property type="project" value="UniProtKB-KW"/>
</dbReference>
<dbReference type="GO" id="GO:0016887">
    <property type="term" value="F:ATP hydrolysis activity"/>
    <property type="evidence" value="ECO:0007669"/>
    <property type="project" value="InterPro"/>
</dbReference>
<accession>A0A9X4GS41</accession>
<dbReference type="EMBL" id="JAKIHW010000057">
    <property type="protein sequence ID" value="MDE9621334.1"/>
    <property type="molecule type" value="Genomic_DNA"/>
</dbReference>
<dbReference type="SUPFAM" id="SSF52540">
    <property type="entry name" value="P-loop containing nucleoside triphosphate hydrolases"/>
    <property type="match status" value="1"/>
</dbReference>
<evidence type="ECO:0000313" key="3">
    <source>
        <dbReference type="Proteomes" id="UP001147005"/>
    </source>
</evidence>
<dbReference type="AlphaFoldDB" id="A0A9X4GS41"/>
<dbReference type="PANTHER" id="PTHR40396">
    <property type="entry name" value="ATPASE-LIKE PROTEIN"/>
    <property type="match status" value="1"/>
</dbReference>
<dbReference type="PANTHER" id="PTHR40396:SF1">
    <property type="entry name" value="ATPASE AAA-TYPE CORE DOMAIN-CONTAINING PROTEIN"/>
    <property type="match status" value="1"/>
</dbReference>